<accession>A0AAE0C7Z5</accession>
<dbReference type="Proteomes" id="UP001190700">
    <property type="component" value="Unassembled WGS sequence"/>
</dbReference>
<comment type="caution">
    <text evidence="1">The sequence shown here is derived from an EMBL/GenBank/DDBJ whole genome shotgun (WGS) entry which is preliminary data.</text>
</comment>
<protein>
    <submittedName>
        <fullName evidence="1">Uncharacterized protein</fullName>
    </submittedName>
</protein>
<evidence type="ECO:0000313" key="2">
    <source>
        <dbReference type="Proteomes" id="UP001190700"/>
    </source>
</evidence>
<dbReference type="AlphaFoldDB" id="A0AAE0C7Z5"/>
<dbReference type="Pfam" id="PF11902">
    <property type="entry name" value="DUF3422"/>
    <property type="match status" value="2"/>
</dbReference>
<evidence type="ECO:0000313" key="1">
    <source>
        <dbReference type="EMBL" id="KAK3250123.1"/>
    </source>
</evidence>
<dbReference type="EMBL" id="LGRX02026901">
    <property type="protein sequence ID" value="KAK3250123.1"/>
    <property type="molecule type" value="Genomic_DNA"/>
</dbReference>
<gene>
    <name evidence="1" type="ORF">CYMTET_40487</name>
</gene>
<keyword evidence="2" id="KW-1185">Reference proteome</keyword>
<organism evidence="1 2">
    <name type="scientific">Cymbomonas tetramitiformis</name>
    <dbReference type="NCBI Taxonomy" id="36881"/>
    <lineage>
        <taxon>Eukaryota</taxon>
        <taxon>Viridiplantae</taxon>
        <taxon>Chlorophyta</taxon>
        <taxon>Pyramimonadophyceae</taxon>
        <taxon>Pyramimonadales</taxon>
        <taxon>Pyramimonadaceae</taxon>
        <taxon>Cymbomonas</taxon>
    </lineage>
</organism>
<proteinExistence type="predicted"/>
<name>A0AAE0C7Z5_9CHLO</name>
<dbReference type="InterPro" id="IPR021830">
    <property type="entry name" value="DUF3422"/>
</dbReference>
<reference evidence="1 2" key="1">
    <citation type="journal article" date="2015" name="Genome Biol. Evol.">
        <title>Comparative Genomics of a Bacterivorous Green Alga Reveals Evolutionary Causalities and Consequences of Phago-Mixotrophic Mode of Nutrition.</title>
        <authorList>
            <person name="Burns J.A."/>
            <person name="Paasch A."/>
            <person name="Narechania A."/>
            <person name="Kim E."/>
        </authorList>
    </citation>
    <scope>NUCLEOTIDE SEQUENCE [LARGE SCALE GENOMIC DNA]</scope>
    <source>
        <strain evidence="1 2">PLY_AMNH</strain>
    </source>
</reference>
<sequence>MSALLRSAAISVNGTRSYLRWSQHAPARSTLPFLSPITCRGVHTDGNGAPSDAAQQEETRQTFRRENIFDPHAVNSPPGWLNGPQQSAEQFCAKDYNFGQPFGYANRVALVNEQHKYKADTARMPSIFTHLAMIRPSRDNQQEVVDSTDPGRHTDEHVDRELQHLSQLCERMGVQPPRAGCDLFTHDMGTFGLRYERHMEFSTYTFTRFSSMGGKDGQPAMLDAEKILNPFEETALEFIPPEWLSSFPGRIMMAVHLVADQQPRSLNQLNKVFMGNPFVGSSLVEGRAAMFTDSRIHNDGFARMLMYSKPFDSKTMDDIINLDIGYEEKQLQRAEGGLGPTQAGRIVRRLLEVESYRHMALLALPLAKALHPLMAEMAHERASIMRSLHNPTMTYEEQRALLDRICKLTARAEQTAAQTQPRFSANEAYHCICQDRVASLRMAPIPGVQPFPSFINYRLDPARRTVASSRVRLQRQCESLQRASDLLRTRVEVTVEGQNKEVLASMAESARHQIHLQELAEGFSVAAITYYTTSLLGYLVKGYMKVAPGTIPVEYEVVMSLGMPAVAVTVWVLTHDSKGSVMALFQPKASADAAQDRHKSA</sequence>